<proteinExistence type="predicted"/>
<protein>
    <submittedName>
        <fullName evidence="1">Uncharacterized protein</fullName>
    </submittedName>
</protein>
<evidence type="ECO:0000313" key="1">
    <source>
        <dbReference type="EMBL" id="KAF7998663.1"/>
    </source>
</evidence>
<gene>
    <name evidence="2" type="ORF">HF325_002291</name>
    <name evidence="1" type="ORF">HF325_006905</name>
</gene>
<organism evidence="1 3">
    <name type="scientific">Metschnikowia pulcherrima</name>
    <dbReference type="NCBI Taxonomy" id="27326"/>
    <lineage>
        <taxon>Eukaryota</taxon>
        <taxon>Fungi</taxon>
        <taxon>Dikarya</taxon>
        <taxon>Ascomycota</taxon>
        <taxon>Saccharomycotina</taxon>
        <taxon>Pichiomycetes</taxon>
        <taxon>Metschnikowiaceae</taxon>
        <taxon>Metschnikowia</taxon>
    </lineage>
</organism>
<sequence>MAQSSGMEEVLASVFTPFTVPLIKSQNRVSDAFGTQAALYKGKQLPNVIGLGLVKAYYTAYHLGKIHSILRLKVQEVTSAHSLKKLHTALTRSRDRLRYLGTNRFTRFQGTHGVVSRVGKNVGHTYQGVFRN</sequence>
<evidence type="ECO:0000313" key="3">
    <source>
        <dbReference type="Proteomes" id="UP000649328"/>
    </source>
</evidence>
<reference evidence="1" key="1">
    <citation type="submission" date="2020-10" db="EMBL/GenBank/DDBJ databases">
        <title>The Whole-Genome Sequence of Metschnikowia persimmonesis, a Novel Endophytic Yeast Species Isolated from Medicinal Plant Diospyros kaki Thumb.</title>
        <authorList>
            <person name="Rahmat E."/>
            <person name="Kang Y."/>
        </authorList>
    </citation>
    <scope>NUCLEOTIDE SEQUENCE</scope>
    <source>
        <strain evidence="1">KIOM G15050</strain>
    </source>
</reference>
<name>A0A8H7L8B9_9ASCO</name>
<comment type="caution">
    <text evidence="1">The sequence shown here is derived from an EMBL/GenBank/DDBJ whole genome shotgun (WGS) entry which is preliminary data.</text>
</comment>
<accession>A0A8H7L8B9</accession>
<dbReference type="Proteomes" id="UP000649328">
    <property type="component" value="Unassembled WGS sequence"/>
</dbReference>
<dbReference type="EMBL" id="JACBPP010000013">
    <property type="protein sequence ID" value="KAF7998663.1"/>
    <property type="molecule type" value="Genomic_DNA"/>
</dbReference>
<dbReference type="EMBL" id="JACBPP010000003">
    <property type="protein sequence ID" value="KAF8003046.1"/>
    <property type="molecule type" value="Genomic_DNA"/>
</dbReference>
<keyword evidence="3" id="KW-1185">Reference proteome</keyword>
<dbReference type="AlphaFoldDB" id="A0A8H7L8B9"/>
<evidence type="ECO:0000313" key="2">
    <source>
        <dbReference type="EMBL" id="KAF8003046.1"/>
    </source>
</evidence>